<dbReference type="EMBL" id="CP009572">
    <property type="protein sequence ID" value="AIT08433.1"/>
    <property type="molecule type" value="Genomic_DNA"/>
</dbReference>
<dbReference type="HOGENOM" id="CLU_2737997_0_0_5"/>
<gene>
    <name evidence="1" type="ORF">MC45_18150</name>
</gene>
<reference evidence="1 2" key="1">
    <citation type="submission" date="2014-09" db="EMBL/GenBank/DDBJ databases">
        <title>Using Illumina technology Improving SMRT sequencing Genome Assembly by RASTools.</title>
        <authorList>
            <person name="Zhou Y."/>
            <person name="Ma T."/>
            <person name="Liu T."/>
        </authorList>
    </citation>
    <scope>NUCLEOTIDE SEQUENCE [LARGE SCALE GENOMIC DNA]</scope>
    <source>
        <strain evidence="1 2">ATCC 55669</strain>
        <plasmid evidence="2">Plasmid STP1</plasmid>
    </source>
</reference>
<sequence>MPPGATPLAIPPELAASVARHQEHLSALIASLRAAGVDEAMVATSVRTLVDSYADELTAALREMLRGQLHG</sequence>
<keyword evidence="2" id="KW-1185">Reference proteome</keyword>
<protein>
    <submittedName>
        <fullName evidence="1">Uncharacterized protein</fullName>
    </submittedName>
</protein>
<accession>A0A097ELJ3</accession>
<dbReference type="KEGG" id="stax:MC45_18150"/>
<proteinExistence type="predicted"/>
<evidence type="ECO:0000313" key="1">
    <source>
        <dbReference type="EMBL" id="AIT08433.1"/>
    </source>
</evidence>
<evidence type="ECO:0000313" key="2">
    <source>
        <dbReference type="Proteomes" id="UP000033200"/>
    </source>
</evidence>
<organism evidence="1 2">
    <name type="scientific">Sphingomonas taxi</name>
    <dbReference type="NCBI Taxonomy" id="1549858"/>
    <lineage>
        <taxon>Bacteria</taxon>
        <taxon>Pseudomonadati</taxon>
        <taxon>Pseudomonadota</taxon>
        <taxon>Alphaproteobacteria</taxon>
        <taxon>Sphingomonadales</taxon>
        <taxon>Sphingomonadaceae</taxon>
        <taxon>Sphingomonas</taxon>
    </lineage>
</organism>
<keyword evidence="1" id="KW-0614">Plasmid</keyword>
<geneLocation type="plasmid" evidence="1 2">
    <name>STP1</name>
</geneLocation>
<dbReference type="Proteomes" id="UP000033200">
    <property type="component" value="Plasmid STP1"/>
</dbReference>
<dbReference type="AlphaFoldDB" id="A0A097ELJ3"/>
<dbReference type="eggNOG" id="ENOG50310X6">
    <property type="taxonomic scope" value="Bacteria"/>
</dbReference>
<name>A0A097ELJ3_9SPHN</name>